<sequence length="104" mass="11659">MYLSTLKETCAKLGHPIDLSYDELHLIVRKKIDLGFWISVGFTDEAGLAACKEINVNELGDTGNFSTQLNKFIKKWIDENPQKVAVTAAELVKLMDEYAELSIP</sequence>
<evidence type="ECO:0000313" key="1">
    <source>
        <dbReference type="EMBL" id="CAL8123652.1"/>
    </source>
</evidence>
<organism evidence="1 2">
    <name type="scientific">Orchesella dallaii</name>
    <dbReference type="NCBI Taxonomy" id="48710"/>
    <lineage>
        <taxon>Eukaryota</taxon>
        <taxon>Metazoa</taxon>
        <taxon>Ecdysozoa</taxon>
        <taxon>Arthropoda</taxon>
        <taxon>Hexapoda</taxon>
        <taxon>Collembola</taxon>
        <taxon>Entomobryomorpha</taxon>
        <taxon>Entomobryoidea</taxon>
        <taxon>Orchesellidae</taxon>
        <taxon>Orchesellinae</taxon>
        <taxon>Orchesella</taxon>
    </lineage>
</organism>
<proteinExistence type="predicted"/>
<evidence type="ECO:0008006" key="3">
    <source>
        <dbReference type="Google" id="ProtNLM"/>
    </source>
</evidence>
<reference evidence="1 2" key="1">
    <citation type="submission" date="2024-08" db="EMBL/GenBank/DDBJ databases">
        <authorList>
            <person name="Cucini C."/>
            <person name="Frati F."/>
        </authorList>
    </citation>
    <scope>NUCLEOTIDE SEQUENCE [LARGE SCALE GENOMIC DNA]</scope>
</reference>
<gene>
    <name evidence="1" type="ORF">ODALV1_LOCUS20263</name>
</gene>
<evidence type="ECO:0000313" key="2">
    <source>
        <dbReference type="Proteomes" id="UP001642540"/>
    </source>
</evidence>
<dbReference type="Proteomes" id="UP001642540">
    <property type="component" value="Unassembled WGS sequence"/>
</dbReference>
<dbReference type="EMBL" id="CAXLJM020000068">
    <property type="protein sequence ID" value="CAL8123652.1"/>
    <property type="molecule type" value="Genomic_DNA"/>
</dbReference>
<protein>
    <recommendedName>
        <fullName evidence="3">Death domain-containing protein</fullName>
    </recommendedName>
</protein>
<accession>A0ABP1REA6</accession>
<comment type="caution">
    <text evidence="1">The sequence shown here is derived from an EMBL/GenBank/DDBJ whole genome shotgun (WGS) entry which is preliminary data.</text>
</comment>
<name>A0ABP1REA6_9HEXA</name>
<keyword evidence="2" id="KW-1185">Reference proteome</keyword>